<dbReference type="AlphaFoldDB" id="K5DBE6"/>
<dbReference type="GO" id="GO:0016020">
    <property type="term" value="C:membrane"/>
    <property type="evidence" value="ECO:0007669"/>
    <property type="project" value="InterPro"/>
</dbReference>
<evidence type="ECO:0000256" key="1">
    <source>
        <dbReference type="ARBA" id="ARBA00022475"/>
    </source>
</evidence>
<name>K5DBE6_9BACE</name>
<dbReference type="GO" id="GO:0009274">
    <property type="term" value="C:peptidoglycan-based cell wall"/>
    <property type="evidence" value="ECO:0007669"/>
    <property type="project" value="InterPro"/>
</dbReference>
<evidence type="ECO:0000313" key="15">
    <source>
        <dbReference type="Proteomes" id="UP000007995"/>
    </source>
</evidence>
<dbReference type="GO" id="GO:0071555">
    <property type="term" value="P:cell wall organization"/>
    <property type="evidence" value="ECO:0007669"/>
    <property type="project" value="UniProtKB-KW"/>
</dbReference>
<proteinExistence type="predicted"/>
<evidence type="ECO:0000313" key="14">
    <source>
        <dbReference type="EMBL" id="EKJ90283.1"/>
    </source>
</evidence>
<evidence type="ECO:0000256" key="2">
    <source>
        <dbReference type="ARBA" id="ARBA00022519"/>
    </source>
</evidence>
<feature type="transmembrane region" description="Helical" evidence="12">
    <location>
        <begin position="34"/>
        <end position="53"/>
    </location>
</feature>
<keyword evidence="3" id="KW-0328">Glycosyltransferase</keyword>
<dbReference type="GO" id="GO:0008360">
    <property type="term" value="P:regulation of cell shape"/>
    <property type="evidence" value="ECO:0007669"/>
    <property type="project" value="UniProtKB-KW"/>
</dbReference>
<accession>K5DBE6</accession>
<keyword evidence="7" id="KW-0573">Peptidoglycan synthesis</keyword>
<feature type="domain" description="Glycosyl transferase family 51" evidence="13">
    <location>
        <begin position="462"/>
        <end position="609"/>
    </location>
</feature>
<organism evidence="14 15">
    <name type="scientific">Bacteroides finegoldii CL09T03C10</name>
    <dbReference type="NCBI Taxonomy" id="997888"/>
    <lineage>
        <taxon>Bacteria</taxon>
        <taxon>Pseudomonadati</taxon>
        <taxon>Bacteroidota</taxon>
        <taxon>Bacteroidia</taxon>
        <taxon>Bacteroidales</taxon>
        <taxon>Bacteroidaceae</taxon>
        <taxon>Bacteroides</taxon>
    </lineage>
</organism>
<evidence type="ECO:0000256" key="7">
    <source>
        <dbReference type="ARBA" id="ARBA00022984"/>
    </source>
</evidence>
<keyword evidence="10" id="KW-0961">Cell wall biogenesis/degradation</keyword>
<dbReference type="GO" id="GO:0009252">
    <property type="term" value="P:peptidoglycan biosynthetic process"/>
    <property type="evidence" value="ECO:0007669"/>
    <property type="project" value="UniProtKB-KW"/>
</dbReference>
<dbReference type="InterPro" id="IPR011812">
    <property type="entry name" value="Pep_trsgly"/>
</dbReference>
<dbReference type="InterPro" id="IPR036950">
    <property type="entry name" value="PBP_transglycosylase"/>
</dbReference>
<evidence type="ECO:0000256" key="9">
    <source>
        <dbReference type="ARBA" id="ARBA00023136"/>
    </source>
</evidence>
<dbReference type="InterPro" id="IPR023346">
    <property type="entry name" value="Lysozyme-like_dom_sf"/>
</dbReference>
<gene>
    <name evidence="14" type="ORF">HMPREF1057_02728</name>
</gene>
<dbReference type="InterPro" id="IPR001264">
    <property type="entry name" value="Glyco_trans_51"/>
</dbReference>
<sequence length="674" mass="77041">MGKTLRLLPRIIIYLCSDYHIKKKKMETSSKKRIIILSATGILLTSLICLFAFRNVILCHIVDKRTTRAEQTYGLQIHYQELRMKGCNEVALQGLSIVPNQRDTLLTLQSVNVKLSFWELLKGEIEVRNVLMNGLAINFIKHDGIANYDFLFFKRQQEAEPQPVIESDYANRIDRILNLIYGFLPENGQLSQINITERKDSNFVAVNIPSFIIENNHFQSTIQIKEDTLPQQLWEATGELNRRDYTLKASLFAPEKRKISLPYITRRFGAEVTFDTLSYNMTKDKRASNQLLLKGKAKVNGLDVFHKALSPEVIHLNRGQLCYEMNISGHSFELDSTTIVDFNKLQFHPYLRAEKEKGNWHFTAAVNKSWFPADDLFSSLPKGLFSNLEGIKTSGELAYHFLLDIDFAQLDSLKLESELKEKDFRITSYGATSLSKMSGEFIYTAYENGIPVRTFPIGPSCEHFTPLDSISPILRMSVMQSEDGAFFYHRGFLPDALREALIYDLQVKRFARGGSTITMQLVKNVFLNRNKNFARKLEEALIVWLIENERLTSKERMYEVYLNIVEWGPLVYGIQEASAYYFNKRPSQLNTEESIFLASIIPKPKHFRSSFAEGGQLKENMEGYYKLIAKRLAQKGVISEIEADSIRPDIQVTGAARNSLAGESPESSSPSAEE</sequence>
<keyword evidence="6" id="KW-0133">Cell shape</keyword>
<keyword evidence="8 12" id="KW-1133">Transmembrane helix</keyword>
<evidence type="ECO:0000256" key="8">
    <source>
        <dbReference type="ARBA" id="ARBA00022989"/>
    </source>
</evidence>
<comment type="caution">
    <text evidence="14">The sequence shown here is derived from an EMBL/GenBank/DDBJ whole genome shotgun (WGS) entry which is preliminary data.</text>
</comment>
<reference evidence="14 15" key="1">
    <citation type="submission" date="2012-02" db="EMBL/GenBank/DDBJ databases">
        <title>The Genome Sequence of Bacteroides finegoldii CL09T03C10.</title>
        <authorList>
            <consortium name="The Broad Institute Genome Sequencing Platform"/>
            <person name="Earl A."/>
            <person name="Ward D."/>
            <person name="Feldgarden M."/>
            <person name="Gevers D."/>
            <person name="Zitomersky N.L."/>
            <person name="Coyne M.J."/>
            <person name="Comstock L.E."/>
            <person name="Young S.K."/>
            <person name="Zeng Q."/>
            <person name="Gargeya S."/>
            <person name="Fitzgerald M."/>
            <person name="Haas B."/>
            <person name="Abouelleil A."/>
            <person name="Alvarado L."/>
            <person name="Arachchi H.M."/>
            <person name="Berlin A."/>
            <person name="Chapman S.B."/>
            <person name="Gearin G."/>
            <person name="Goldberg J."/>
            <person name="Griggs A."/>
            <person name="Gujja S."/>
            <person name="Hansen M."/>
            <person name="Heiman D."/>
            <person name="Howarth C."/>
            <person name="Larimer J."/>
            <person name="Lui A."/>
            <person name="MacDonald P.J.P."/>
            <person name="McCowen C."/>
            <person name="Montmayeur A."/>
            <person name="Murphy C."/>
            <person name="Neiman D."/>
            <person name="Pearson M."/>
            <person name="Priest M."/>
            <person name="Roberts A."/>
            <person name="Saif S."/>
            <person name="Shea T."/>
            <person name="Sisk P."/>
            <person name="Stolte C."/>
            <person name="Sykes S."/>
            <person name="Wortman J."/>
            <person name="Nusbaum C."/>
            <person name="Birren B."/>
        </authorList>
    </citation>
    <scope>NUCLEOTIDE SEQUENCE [LARGE SCALE GENOMIC DNA]</scope>
    <source>
        <strain evidence="14 15">CL09T03C10</strain>
    </source>
</reference>
<feature type="compositionally biased region" description="Low complexity" evidence="11">
    <location>
        <begin position="663"/>
        <end position="674"/>
    </location>
</feature>
<keyword evidence="4" id="KW-0808">Transferase</keyword>
<evidence type="ECO:0000256" key="4">
    <source>
        <dbReference type="ARBA" id="ARBA00022679"/>
    </source>
</evidence>
<protein>
    <recommendedName>
        <fullName evidence="13">Glycosyl transferase family 51 domain-containing protein</fullName>
    </recommendedName>
</protein>
<evidence type="ECO:0000256" key="6">
    <source>
        <dbReference type="ARBA" id="ARBA00022960"/>
    </source>
</evidence>
<keyword evidence="2" id="KW-0997">Cell inner membrane</keyword>
<feature type="region of interest" description="Disordered" evidence="11">
    <location>
        <begin position="654"/>
        <end position="674"/>
    </location>
</feature>
<dbReference type="HOGENOM" id="CLU_426800_0_0_10"/>
<keyword evidence="5 12" id="KW-0812">Transmembrane</keyword>
<keyword evidence="1" id="KW-1003">Cell membrane</keyword>
<evidence type="ECO:0000256" key="12">
    <source>
        <dbReference type="SAM" id="Phobius"/>
    </source>
</evidence>
<evidence type="ECO:0000256" key="10">
    <source>
        <dbReference type="ARBA" id="ARBA00023316"/>
    </source>
</evidence>
<dbReference type="SUPFAM" id="SSF53955">
    <property type="entry name" value="Lysozyme-like"/>
    <property type="match status" value="1"/>
</dbReference>
<evidence type="ECO:0000256" key="5">
    <source>
        <dbReference type="ARBA" id="ARBA00022692"/>
    </source>
</evidence>
<dbReference type="Gene3D" id="1.10.3810.10">
    <property type="entry name" value="Biosynthetic peptidoglycan transglycosylase-like"/>
    <property type="match status" value="1"/>
</dbReference>
<evidence type="ECO:0000256" key="3">
    <source>
        <dbReference type="ARBA" id="ARBA00022676"/>
    </source>
</evidence>
<dbReference type="Pfam" id="PF00912">
    <property type="entry name" value="Transgly"/>
    <property type="match status" value="1"/>
</dbReference>
<evidence type="ECO:0000259" key="13">
    <source>
        <dbReference type="Pfam" id="PF00912"/>
    </source>
</evidence>
<evidence type="ECO:0000256" key="11">
    <source>
        <dbReference type="SAM" id="MobiDB-lite"/>
    </source>
</evidence>
<dbReference type="GO" id="GO:0016763">
    <property type="term" value="F:pentosyltransferase activity"/>
    <property type="evidence" value="ECO:0007669"/>
    <property type="project" value="InterPro"/>
</dbReference>
<dbReference type="EMBL" id="AGXW01000010">
    <property type="protein sequence ID" value="EKJ90283.1"/>
    <property type="molecule type" value="Genomic_DNA"/>
</dbReference>
<keyword evidence="9 12" id="KW-0472">Membrane</keyword>
<dbReference type="PANTHER" id="PTHR30400">
    <property type="entry name" value="MONOFUNCTIONAL BIOSYNTHETIC PEPTIDOGLYCAN TRANSGLYCOSYLASE"/>
    <property type="match status" value="1"/>
</dbReference>
<dbReference type="Proteomes" id="UP000007995">
    <property type="component" value="Unassembled WGS sequence"/>
</dbReference>
<dbReference type="PANTHER" id="PTHR30400:SF0">
    <property type="entry name" value="BIOSYNTHETIC PEPTIDOGLYCAN TRANSGLYCOSYLASE"/>
    <property type="match status" value="1"/>
</dbReference>